<keyword evidence="1" id="KW-0378">Hydrolase</keyword>
<sequence length="239" mass="26608">MSEKDKAAAGCETWTDFHEMLKEAHLWAQGPHEKSNWLMDRVLVGGWPFRLPKGRGSQGESQEEGLAKLSSILEAGVLTFVSLTQKDEIRGKQYCYSSFRALAEAKHAELLGVPRRRARRGGRELRFLQCPMVDGGTCSDELVMQLLQQLLLELRSGRRIYVHCYGGHGRTGIVGCLLLCLLSGVSADEAVAIFNDLHSFRLECGVGGPGQFPHSDAQLQQVHRIAEHRKRFEALLPAD</sequence>
<keyword evidence="4" id="KW-1185">Reference proteome</keyword>
<dbReference type="PROSITE" id="PS50056">
    <property type="entry name" value="TYR_PHOSPHATASE_2"/>
    <property type="match status" value="1"/>
</dbReference>
<evidence type="ECO:0000256" key="1">
    <source>
        <dbReference type="ARBA" id="ARBA00022801"/>
    </source>
</evidence>
<dbReference type="Proteomes" id="UP001178507">
    <property type="component" value="Unassembled WGS sequence"/>
</dbReference>
<dbReference type="InterPro" id="IPR057023">
    <property type="entry name" value="PTP-SAK"/>
</dbReference>
<dbReference type="AlphaFoldDB" id="A0AA36IR16"/>
<accession>A0AA36IR16</accession>
<feature type="domain" description="Tyrosine specific protein phosphatases" evidence="2">
    <location>
        <begin position="141"/>
        <end position="191"/>
    </location>
</feature>
<comment type="caution">
    <text evidence="3">The sequence shown here is derived from an EMBL/GenBank/DDBJ whole genome shotgun (WGS) entry which is preliminary data.</text>
</comment>
<dbReference type="InterPro" id="IPR016130">
    <property type="entry name" value="Tyr_Pase_AS"/>
</dbReference>
<dbReference type="InterPro" id="IPR000387">
    <property type="entry name" value="Tyr_Pase_dom"/>
</dbReference>
<dbReference type="Gene3D" id="3.90.190.10">
    <property type="entry name" value="Protein tyrosine phosphatase superfamily"/>
    <property type="match status" value="1"/>
</dbReference>
<dbReference type="Pfam" id="PF22784">
    <property type="entry name" value="PTP-SAK"/>
    <property type="match status" value="1"/>
</dbReference>
<evidence type="ECO:0000313" key="4">
    <source>
        <dbReference type="Proteomes" id="UP001178507"/>
    </source>
</evidence>
<gene>
    <name evidence="3" type="ORF">EVOR1521_LOCUS17504</name>
</gene>
<name>A0AA36IR16_9DINO</name>
<evidence type="ECO:0000313" key="3">
    <source>
        <dbReference type="EMBL" id="CAJ1392407.1"/>
    </source>
</evidence>
<dbReference type="GO" id="GO:0016791">
    <property type="term" value="F:phosphatase activity"/>
    <property type="evidence" value="ECO:0007669"/>
    <property type="project" value="UniProtKB-ARBA"/>
</dbReference>
<reference evidence="3" key="1">
    <citation type="submission" date="2023-08" db="EMBL/GenBank/DDBJ databases">
        <authorList>
            <person name="Chen Y."/>
            <person name="Shah S."/>
            <person name="Dougan E. K."/>
            <person name="Thang M."/>
            <person name="Chan C."/>
        </authorList>
    </citation>
    <scope>NUCLEOTIDE SEQUENCE</scope>
</reference>
<dbReference type="InterPro" id="IPR029021">
    <property type="entry name" value="Prot-tyrosine_phosphatase-like"/>
</dbReference>
<dbReference type="SUPFAM" id="SSF52799">
    <property type="entry name" value="(Phosphotyrosine protein) phosphatases II"/>
    <property type="match status" value="1"/>
</dbReference>
<evidence type="ECO:0000259" key="2">
    <source>
        <dbReference type="PROSITE" id="PS50056"/>
    </source>
</evidence>
<dbReference type="PROSITE" id="PS00383">
    <property type="entry name" value="TYR_PHOSPHATASE_1"/>
    <property type="match status" value="1"/>
</dbReference>
<proteinExistence type="predicted"/>
<organism evidence="3 4">
    <name type="scientific">Effrenium voratum</name>
    <dbReference type="NCBI Taxonomy" id="2562239"/>
    <lineage>
        <taxon>Eukaryota</taxon>
        <taxon>Sar</taxon>
        <taxon>Alveolata</taxon>
        <taxon>Dinophyceae</taxon>
        <taxon>Suessiales</taxon>
        <taxon>Symbiodiniaceae</taxon>
        <taxon>Effrenium</taxon>
    </lineage>
</organism>
<dbReference type="EMBL" id="CAUJNA010002335">
    <property type="protein sequence ID" value="CAJ1392407.1"/>
    <property type="molecule type" value="Genomic_DNA"/>
</dbReference>
<protein>
    <recommendedName>
        <fullName evidence="2">Tyrosine specific protein phosphatases domain-containing protein</fullName>
    </recommendedName>
</protein>